<feature type="compositionally biased region" description="Low complexity" evidence="1">
    <location>
        <begin position="32"/>
        <end position="43"/>
    </location>
</feature>
<evidence type="ECO:0000256" key="1">
    <source>
        <dbReference type="SAM" id="MobiDB-lite"/>
    </source>
</evidence>
<protein>
    <submittedName>
        <fullName evidence="2">Variant erythrocyte surface antigen-1 family protein</fullName>
    </submittedName>
</protein>
<gene>
    <name evidence="2" type="ORF">BcabD6B2_55740</name>
</gene>
<organism evidence="2 3">
    <name type="scientific">Babesia caballi</name>
    <dbReference type="NCBI Taxonomy" id="5871"/>
    <lineage>
        <taxon>Eukaryota</taxon>
        <taxon>Sar</taxon>
        <taxon>Alveolata</taxon>
        <taxon>Apicomplexa</taxon>
        <taxon>Aconoidasida</taxon>
        <taxon>Piroplasmida</taxon>
        <taxon>Babesiidae</taxon>
        <taxon>Babesia</taxon>
    </lineage>
</organism>
<dbReference type="GeneID" id="94197619"/>
<proteinExistence type="predicted"/>
<evidence type="ECO:0000313" key="3">
    <source>
        <dbReference type="Proteomes" id="UP001497744"/>
    </source>
</evidence>
<accession>A0AAV4M2D6</accession>
<dbReference type="Pfam" id="PF12785">
    <property type="entry name" value="VESA1_N"/>
    <property type="match status" value="1"/>
</dbReference>
<comment type="caution">
    <text evidence="2">The sequence shown here is derived from an EMBL/GenBank/DDBJ whole genome shotgun (WGS) entry which is preliminary data.</text>
</comment>
<dbReference type="AlphaFoldDB" id="A0AAV4M2D6"/>
<evidence type="ECO:0000313" key="2">
    <source>
        <dbReference type="EMBL" id="GIX66138.1"/>
    </source>
</evidence>
<sequence>MAAAGGGKSLKDCPSNLKEAIDWILRVTGKDGNSSGSQSGTQQLATAVTGLLDDVKPHEPELRKKSDEIKKALKSDSSTGLIENLADGLAKFIGYQNSNSGSDIGTDGIAVKGQPHESRELAKEFKYGFATYKYGYILSYPKSADWNRDFSSSVTDHPKAAKIFLSCVPMLFYGLGLLYWRCRSGGGWEKAKVNHSNSSLRYFLSSQGFGKEELQDKEGSHVVSNALNTFKELKGAISNAHSLIDYFQNFHNRLNEATKQEASVTAEKLKEHCLSALFYLCRYYFTGKHIIQSNNPSIKCRPPSSIRTMLYWLSGLTITPQFGDLLKHFITLVPDDFNVAISGSSKQKEKLTADDLMGHLITSCLSSSWVLGTIQGSGGSEKPLLHEIFSNTENLQYPSLVAGLFNTLSSYSYALQFQLGFLMRQCRFTYGDACGWQQCKYGGSDSSSYVVNSYLCPSNGNGCNNSNSPPPSFPHRYLKGF</sequence>
<name>A0AAV4M2D6_BABCB</name>
<dbReference type="RefSeq" id="XP_067718207.1">
    <property type="nucleotide sequence ID" value="XM_067862106.1"/>
</dbReference>
<dbReference type="EMBL" id="BPLF01000006">
    <property type="protein sequence ID" value="GIX66138.1"/>
    <property type="molecule type" value="Genomic_DNA"/>
</dbReference>
<dbReference type="Proteomes" id="UP001497744">
    <property type="component" value="Unassembled WGS sequence"/>
</dbReference>
<feature type="region of interest" description="Disordered" evidence="1">
    <location>
        <begin position="29"/>
        <end position="52"/>
    </location>
</feature>
<keyword evidence="3" id="KW-1185">Reference proteome</keyword>
<reference evidence="2 3" key="1">
    <citation type="submission" date="2021-06" db="EMBL/GenBank/DDBJ databases">
        <title>Genome sequence of Babesia caballi.</title>
        <authorList>
            <person name="Yamagishi J."/>
            <person name="Kidaka T."/>
            <person name="Ochi A."/>
        </authorList>
    </citation>
    <scope>NUCLEOTIDE SEQUENCE [LARGE SCALE GENOMIC DNA]</scope>
    <source>
        <strain evidence="2">USDA-D6B2</strain>
    </source>
</reference>
<dbReference type="InterPro" id="IPR024751">
    <property type="entry name" value="VESA1"/>
</dbReference>